<dbReference type="Pfam" id="PF10531">
    <property type="entry name" value="SLBB"/>
    <property type="match status" value="1"/>
</dbReference>
<sequence>MRIFHRIALLLLLSIAFFSCGSRKKIVYLQGIENAKSYDSSTDYEAIIQPDDVLSIIVSSDSPEIAAPFNLPEIQSNEADYRGLKTYLVDNTGYIDFPVLGKIKLGGLTRTEANNKMVTAISEYIRKPIVNLRIANFKVSVIGEVTKPGSYNVVGERVTILEALAMAGDLTIYGVRENVLVIRDKEGKKTYTRVDLTKPDLLNSPFYYLSQNDVVFVEQNKTRINNSVLGQDMYVLFSSLSLLVTLAVVLFKN</sequence>
<keyword evidence="6" id="KW-1185">Reference proteome</keyword>
<feature type="domain" description="Polysaccharide export protein N-terminal" evidence="3">
    <location>
        <begin position="42"/>
        <end position="134"/>
    </location>
</feature>
<dbReference type="RefSeq" id="WP_091392828.1">
    <property type="nucleotide sequence ID" value="NZ_BKAI01000003.1"/>
</dbReference>
<dbReference type="InterPro" id="IPR019554">
    <property type="entry name" value="Soluble_ligand-bd"/>
</dbReference>
<gene>
    <name evidence="5" type="ORF">SAMN04487935_1233</name>
</gene>
<evidence type="ECO:0000313" key="5">
    <source>
        <dbReference type="EMBL" id="SDJ62377.1"/>
    </source>
</evidence>
<dbReference type="InterPro" id="IPR003715">
    <property type="entry name" value="Poly_export_N"/>
</dbReference>
<dbReference type="Proteomes" id="UP000199580">
    <property type="component" value="Unassembled WGS sequence"/>
</dbReference>
<organism evidence="5 6">
    <name type="scientific">Flavobacterium noncentrifugens</name>
    <dbReference type="NCBI Taxonomy" id="1128970"/>
    <lineage>
        <taxon>Bacteria</taxon>
        <taxon>Pseudomonadati</taxon>
        <taxon>Bacteroidota</taxon>
        <taxon>Flavobacteriia</taxon>
        <taxon>Flavobacteriales</taxon>
        <taxon>Flavobacteriaceae</taxon>
        <taxon>Flavobacterium</taxon>
    </lineage>
</organism>
<keyword evidence="2" id="KW-0812">Transmembrane</keyword>
<keyword evidence="1" id="KW-0732">Signal</keyword>
<reference evidence="5 6" key="1">
    <citation type="submission" date="2016-10" db="EMBL/GenBank/DDBJ databases">
        <authorList>
            <person name="de Groot N.N."/>
        </authorList>
    </citation>
    <scope>NUCLEOTIDE SEQUENCE [LARGE SCALE GENOMIC DNA]</scope>
    <source>
        <strain evidence="5 6">CGMCC 1.10076</strain>
    </source>
</reference>
<dbReference type="PROSITE" id="PS51257">
    <property type="entry name" value="PROKAR_LIPOPROTEIN"/>
    <property type="match status" value="1"/>
</dbReference>
<evidence type="ECO:0000259" key="3">
    <source>
        <dbReference type="Pfam" id="PF02563"/>
    </source>
</evidence>
<protein>
    <submittedName>
        <fullName evidence="5">Polysaccharide export outer membrane protein</fullName>
    </submittedName>
</protein>
<accession>A0A1G8V940</accession>
<dbReference type="PANTHER" id="PTHR33619:SF3">
    <property type="entry name" value="POLYSACCHARIDE EXPORT PROTEIN GFCE-RELATED"/>
    <property type="match status" value="1"/>
</dbReference>
<dbReference type="GO" id="GO:0015159">
    <property type="term" value="F:polysaccharide transmembrane transporter activity"/>
    <property type="evidence" value="ECO:0007669"/>
    <property type="project" value="InterPro"/>
</dbReference>
<evidence type="ECO:0000256" key="2">
    <source>
        <dbReference type="SAM" id="Phobius"/>
    </source>
</evidence>
<dbReference type="AlphaFoldDB" id="A0A1G8V940"/>
<dbReference type="Gene3D" id="3.30.1950.10">
    <property type="entry name" value="wza like domain"/>
    <property type="match status" value="1"/>
</dbReference>
<feature type="transmembrane region" description="Helical" evidence="2">
    <location>
        <begin position="233"/>
        <end position="251"/>
    </location>
</feature>
<keyword evidence="2" id="KW-0472">Membrane</keyword>
<evidence type="ECO:0000259" key="4">
    <source>
        <dbReference type="Pfam" id="PF10531"/>
    </source>
</evidence>
<evidence type="ECO:0000313" key="6">
    <source>
        <dbReference type="Proteomes" id="UP000199580"/>
    </source>
</evidence>
<name>A0A1G8V940_9FLAO</name>
<evidence type="ECO:0000256" key="1">
    <source>
        <dbReference type="ARBA" id="ARBA00022729"/>
    </source>
</evidence>
<dbReference type="Pfam" id="PF02563">
    <property type="entry name" value="Poly_export"/>
    <property type="match status" value="1"/>
</dbReference>
<dbReference type="EMBL" id="FNEZ01000002">
    <property type="protein sequence ID" value="SDJ62377.1"/>
    <property type="molecule type" value="Genomic_DNA"/>
</dbReference>
<dbReference type="OrthoDB" id="662756at2"/>
<proteinExistence type="predicted"/>
<dbReference type="PANTHER" id="PTHR33619">
    <property type="entry name" value="POLYSACCHARIDE EXPORT PROTEIN GFCE-RELATED"/>
    <property type="match status" value="1"/>
</dbReference>
<feature type="domain" description="Soluble ligand binding" evidence="4">
    <location>
        <begin position="138"/>
        <end position="189"/>
    </location>
</feature>
<keyword evidence="2" id="KW-1133">Transmembrane helix</keyword>
<dbReference type="InterPro" id="IPR049712">
    <property type="entry name" value="Poly_export"/>
</dbReference>
<dbReference type="STRING" id="1128970.SAMN04487935_1233"/>